<dbReference type="PANTHER" id="PTHR43702:SF3">
    <property type="entry name" value="PROTEIN TSGA"/>
    <property type="match status" value="1"/>
</dbReference>
<dbReference type="GO" id="GO:0022857">
    <property type="term" value="F:transmembrane transporter activity"/>
    <property type="evidence" value="ECO:0007669"/>
    <property type="project" value="InterPro"/>
</dbReference>
<evidence type="ECO:0000256" key="3">
    <source>
        <dbReference type="SAM" id="MobiDB-lite"/>
    </source>
</evidence>
<dbReference type="Gene3D" id="1.20.1250.20">
    <property type="entry name" value="MFS general substrate transporter like domains"/>
    <property type="match status" value="2"/>
</dbReference>
<proteinExistence type="predicted"/>
<evidence type="ECO:0008006" key="7">
    <source>
        <dbReference type="Google" id="ProtNLM"/>
    </source>
</evidence>
<evidence type="ECO:0000256" key="4">
    <source>
        <dbReference type="SAM" id="Phobius"/>
    </source>
</evidence>
<dbReference type="Proteomes" id="UP000054270">
    <property type="component" value="Unassembled WGS sequence"/>
</dbReference>
<feature type="region of interest" description="Disordered" evidence="3">
    <location>
        <begin position="434"/>
        <end position="480"/>
    </location>
</feature>
<feature type="transmembrane region" description="Helical" evidence="4">
    <location>
        <begin position="21"/>
        <end position="43"/>
    </location>
</feature>
<accession>A0A0D2P9V5</accession>
<feature type="transmembrane region" description="Helical" evidence="4">
    <location>
        <begin position="328"/>
        <end position="351"/>
    </location>
</feature>
<feature type="transmembrane region" description="Helical" evidence="4">
    <location>
        <begin position="157"/>
        <end position="176"/>
    </location>
</feature>
<evidence type="ECO:0000256" key="2">
    <source>
        <dbReference type="ARBA" id="ARBA00022475"/>
    </source>
</evidence>
<dbReference type="EMBL" id="KN817523">
    <property type="protein sequence ID" value="KJA27669.1"/>
    <property type="molecule type" value="Genomic_DNA"/>
</dbReference>
<dbReference type="Pfam" id="PF07690">
    <property type="entry name" value="MFS_1"/>
    <property type="match status" value="1"/>
</dbReference>
<sequence>MGRRAATSSVPLTGSQLTRSQWAFAFGLVTSLFFTWGFAYGLLDVLNAHFQVVFGIDKTRSTLLQLAYFGAYLVWSPCAGIIMRKYGYKVGIHLGLTLYSLGAVFFWPSARFEKYGGFVGCTFVIGCGLSTLEVAANSYIAVLGSPQYAAARLNFSQGFQGVASFAGPLIASRWFFQGANATSLHTVQWVYLAVAGLGVVLNILFYFCALPEIEEEYILQQIAPTGEAEAPESFWRQWRCLFGFVAQTAYVGAQVGVAALAVNYINEQGIGISESRASQLFSFCQMTFTFGRFVGVLVLNFVDPALLLTLYGVGCCVFSLSVSFAPGAAGVGCLFALFFFESICYPCIFTLGTKGLGVHTKQGSGLIVMGVGGGAWYPPAQASVADRVSTRRSYLVPFSGYAAMTLYALGLVLDQTRKGGFRVRNVEEVVLDTREHNGSAEAGAKTGGAVGSVDHEKDETKGSVEEVERTDAPALVHVAA</sequence>
<feature type="transmembrane region" description="Helical" evidence="4">
    <location>
        <begin position="63"/>
        <end position="83"/>
    </location>
</feature>
<feature type="transmembrane region" description="Helical" evidence="4">
    <location>
        <begin position="241"/>
        <end position="265"/>
    </location>
</feature>
<feature type="transmembrane region" description="Helical" evidence="4">
    <location>
        <begin position="115"/>
        <end position="136"/>
    </location>
</feature>
<dbReference type="PANTHER" id="PTHR43702">
    <property type="entry name" value="L-FUCOSE-PROTON SYMPORTER"/>
    <property type="match status" value="1"/>
</dbReference>
<dbReference type="InterPro" id="IPR011701">
    <property type="entry name" value="MFS"/>
</dbReference>
<name>A0A0D2P9V5_HYPSF</name>
<dbReference type="STRING" id="945553.A0A0D2P9V5"/>
<comment type="subcellular location">
    <subcellularLocation>
        <location evidence="1">Cell inner membrane</location>
        <topology evidence="1">Multi-pass membrane protein</topology>
    </subcellularLocation>
</comment>
<dbReference type="SUPFAM" id="SSF103473">
    <property type="entry name" value="MFS general substrate transporter"/>
    <property type="match status" value="1"/>
</dbReference>
<evidence type="ECO:0000313" key="6">
    <source>
        <dbReference type="Proteomes" id="UP000054270"/>
    </source>
</evidence>
<gene>
    <name evidence="5" type="ORF">HYPSUDRAFT_178728</name>
</gene>
<feature type="transmembrane region" description="Helical" evidence="4">
    <location>
        <begin position="90"/>
        <end position="109"/>
    </location>
</feature>
<keyword evidence="4" id="KW-0472">Membrane</keyword>
<dbReference type="OMA" id="TWGFAYG"/>
<organism evidence="5 6">
    <name type="scientific">Hypholoma sublateritium (strain FD-334 SS-4)</name>
    <dbReference type="NCBI Taxonomy" id="945553"/>
    <lineage>
        <taxon>Eukaryota</taxon>
        <taxon>Fungi</taxon>
        <taxon>Dikarya</taxon>
        <taxon>Basidiomycota</taxon>
        <taxon>Agaricomycotina</taxon>
        <taxon>Agaricomycetes</taxon>
        <taxon>Agaricomycetidae</taxon>
        <taxon>Agaricales</taxon>
        <taxon>Agaricineae</taxon>
        <taxon>Strophariaceae</taxon>
        <taxon>Hypholoma</taxon>
    </lineage>
</organism>
<evidence type="ECO:0000313" key="5">
    <source>
        <dbReference type="EMBL" id="KJA27669.1"/>
    </source>
</evidence>
<reference evidence="6" key="1">
    <citation type="submission" date="2014-04" db="EMBL/GenBank/DDBJ databases">
        <title>Evolutionary Origins and Diversification of the Mycorrhizal Mutualists.</title>
        <authorList>
            <consortium name="DOE Joint Genome Institute"/>
            <consortium name="Mycorrhizal Genomics Consortium"/>
            <person name="Kohler A."/>
            <person name="Kuo A."/>
            <person name="Nagy L.G."/>
            <person name="Floudas D."/>
            <person name="Copeland A."/>
            <person name="Barry K.W."/>
            <person name="Cichocki N."/>
            <person name="Veneault-Fourrey C."/>
            <person name="LaButti K."/>
            <person name="Lindquist E.A."/>
            <person name="Lipzen A."/>
            <person name="Lundell T."/>
            <person name="Morin E."/>
            <person name="Murat C."/>
            <person name="Riley R."/>
            <person name="Ohm R."/>
            <person name="Sun H."/>
            <person name="Tunlid A."/>
            <person name="Henrissat B."/>
            <person name="Grigoriev I.V."/>
            <person name="Hibbett D.S."/>
            <person name="Martin F."/>
        </authorList>
    </citation>
    <scope>NUCLEOTIDE SEQUENCE [LARGE SCALE GENOMIC DNA]</scope>
    <source>
        <strain evidence="6">FD-334 SS-4</strain>
    </source>
</reference>
<dbReference type="AlphaFoldDB" id="A0A0D2P9V5"/>
<keyword evidence="6" id="KW-1185">Reference proteome</keyword>
<feature type="transmembrane region" description="Helical" evidence="4">
    <location>
        <begin position="188"/>
        <end position="209"/>
    </location>
</feature>
<dbReference type="GO" id="GO:0005886">
    <property type="term" value="C:plasma membrane"/>
    <property type="evidence" value="ECO:0007669"/>
    <property type="project" value="UniProtKB-SubCell"/>
</dbReference>
<keyword evidence="4" id="KW-0812">Transmembrane</keyword>
<protein>
    <recommendedName>
        <fullName evidence="7">Major facilitator superfamily (MFS) profile domain-containing protein</fullName>
    </recommendedName>
</protein>
<evidence type="ECO:0000256" key="1">
    <source>
        <dbReference type="ARBA" id="ARBA00004429"/>
    </source>
</evidence>
<dbReference type="InterPro" id="IPR050375">
    <property type="entry name" value="MFS_TsgA-like"/>
</dbReference>
<dbReference type="OrthoDB" id="546893at2759"/>
<keyword evidence="4" id="KW-1133">Transmembrane helix</keyword>
<dbReference type="InterPro" id="IPR036259">
    <property type="entry name" value="MFS_trans_sf"/>
</dbReference>
<keyword evidence="2" id="KW-1003">Cell membrane</keyword>
<feature type="compositionally biased region" description="Basic and acidic residues" evidence="3">
    <location>
        <begin position="453"/>
        <end position="471"/>
    </location>
</feature>
<feature type="transmembrane region" description="Helical" evidence="4">
    <location>
        <begin position="394"/>
        <end position="413"/>
    </location>
</feature>